<dbReference type="Pfam" id="PF00296">
    <property type="entry name" value="Bac_luciferase"/>
    <property type="match status" value="1"/>
</dbReference>
<dbReference type="EMBL" id="VFOP01000001">
    <property type="protein sequence ID" value="TQL51539.1"/>
    <property type="molecule type" value="Genomic_DNA"/>
</dbReference>
<evidence type="ECO:0000259" key="1">
    <source>
        <dbReference type="Pfam" id="PF00296"/>
    </source>
</evidence>
<name>A0A542YTY1_9MICO</name>
<dbReference type="AlphaFoldDB" id="A0A542YTY1"/>
<keyword evidence="2" id="KW-0503">Monooxygenase</keyword>
<dbReference type="InterPro" id="IPR036661">
    <property type="entry name" value="Luciferase-like_sf"/>
</dbReference>
<dbReference type="GO" id="GO:0016705">
    <property type="term" value="F:oxidoreductase activity, acting on paired donors, with incorporation or reduction of molecular oxygen"/>
    <property type="evidence" value="ECO:0007669"/>
    <property type="project" value="InterPro"/>
</dbReference>
<dbReference type="Proteomes" id="UP000319516">
    <property type="component" value="Unassembled WGS sequence"/>
</dbReference>
<feature type="domain" description="Luciferase-like" evidence="1">
    <location>
        <begin position="5"/>
        <end position="291"/>
    </location>
</feature>
<sequence>MKVSVLLPFSPADARAGYRVAELVAEGTADRFWMGHSFGVDSLHVMSYLAGAGLPVPCGLSVGLVPLRTAYDAALQARSAAVLTQQPFVLGLGIGNPGFARAVTGRSRVRPSHDTVHQVRQVRLLLEGGVLPGDGGGTDDGSPVGLLPVAAPAVEVGAGVLRPRHAAAVGEVADVAITLLTPRQYLTDTLVPALRDGADRAGRSCARVVSIVHVATARPGRDLATVMTAAAGGHLDLPHYRRMLEMSGAVSEGATTGEAITQLLDSGVLAVGSEDEVVDHVLALRAAGVDEVVLNAGGVFALEGMARMVDELRSVAHALRSTVGRAVAAR</sequence>
<organism evidence="2 3">
    <name type="scientific">Ornithinicoccus hortensis</name>
    <dbReference type="NCBI Taxonomy" id="82346"/>
    <lineage>
        <taxon>Bacteria</taxon>
        <taxon>Bacillati</taxon>
        <taxon>Actinomycetota</taxon>
        <taxon>Actinomycetes</taxon>
        <taxon>Micrococcales</taxon>
        <taxon>Intrasporangiaceae</taxon>
        <taxon>Ornithinicoccus</taxon>
    </lineage>
</organism>
<accession>A0A542YTY1</accession>
<dbReference type="RefSeq" id="WP_141785530.1">
    <property type="nucleotide sequence ID" value="NZ_BAAAIK010000011.1"/>
</dbReference>
<gene>
    <name evidence="2" type="ORF">FB467_2686</name>
</gene>
<dbReference type="OrthoDB" id="3621573at2"/>
<dbReference type="GO" id="GO:0004497">
    <property type="term" value="F:monooxygenase activity"/>
    <property type="evidence" value="ECO:0007669"/>
    <property type="project" value="UniProtKB-KW"/>
</dbReference>
<proteinExistence type="predicted"/>
<keyword evidence="2" id="KW-0560">Oxidoreductase</keyword>
<evidence type="ECO:0000313" key="3">
    <source>
        <dbReference type="Proteomes" id="UP000319516"/>
    </source>
</evidence>
<dbReference type="InterPro" id="IPR011251">
    <property type="entry name" value="Luciferase-like_dom"/>
</dbReference>
<keyword evidence="3" id="KW-1185">Reference proteome</keyword>
<protein>
    <submittedName>
        <fullName evidence="2">Alkanesulfonate monooxygenase SsuD/methylene tetrahydromethanopterin reductase-like flavin-dependent oxidoreductase (Luciferase family)</fullName>
    </submittedName>
</protein>
<dbReference type="SUPFAM" id="SSF51679">
    <property type="entry name" value="Bacterial luciferase-like"/>
    <property type="match status" value="1"/>
</dbReference>
<reference evidence="2 3" key="1">
    <citation type="submission" date="2019-06" db="EMBL/GenBank/DDBJ databases">
        <title>Sequencing the genomes of 1000 actinobacteria strains.</title>
        <authorList>
            <person name="Klenk H.-P."/>
        </authorList>
    </citation>
    <scope>NUCLEOTIDE SEQUENCE [LARGE SCALE GENOMIC DNA]</scope>
    <source>
        <strain evidence="2 3">DSM 12335</strain>
    </source>
</reference>
<evidence type="ECO:0000313" key="2">
    <source>
        <dbReference type="EMBL" id="TQL51539.1"/>
    </source>
</evidence>
<comment type="caution">
    <text evidence="2">The sequence shown here is derived from an EMBL/GenBank/DDBJ whole genome shotgun (WGS) entry which is preliminary data.</text>
</comment>
<dbReference type="Gene3D" id="3.20.20.30">
    <property type="entry name" value="Luciferase-like domain"/>
    <property type="match status" value="1"/>
</dbReference>